<evidence type="ECO:0000256" key="3">
    <source>
        <dbReference type="ARBA" id="ARBA00023125"/>
    </source>
</evidence>
<dbReference type="GO" id="GO:0006355">
    <property type="term" value="P:regulation of DNA-templated transcription"/>
    <property type="evidence" value="ECO:0007669"/>
    <property type="project" value="InterPro"/>
</dbReference>
<dbReference type="PANTHER" id="PTHR43214:SF41">
    <property type="entry name" value="NITRATE_NITRITE RESPONSE REGULATOR PROTEIN NARP"/>
    <property type="match status" value="1"/>
</dbReference>
<evidence type="ECO:0000256" key="2">
    <source>
        <dbReference type="ARBA" id="ARBA00023015"/>
    </source>
</evidence>
<keyword evidence="1 5" id="KW-0597">Phosphoprotein</keyword>
<dbReference type="SUPFAM" id="SSF46894">
    <property type="entry name" value="C-terminal effector domain of the bipartite response regulators"/>
    <property type="match status" value="1"/>
</dbReference>
<dbReference type="PANTHER" id="PTHR43214">
    <property type="entry name" value="TWO-COMPONENT RESPONSE REGULATOR"/>
    <property type="match status" value="1"/>
</dbReference>
<organism evidence="8">
    <name type="scientific">OCS116 cluster bacterium</name>
    <dbReference type="NCBI Taxonomy" id="2030921"/>
    <lineage>
        <taxon>Bacteria</taxon>
        <taxon>Pseudomonadati</taxon>
        <taxon>Pseudomonadota</taxon>
        <taxon>Alphaproteobacteria</taxon>
        <taxon>OCS116 cluster</taxon>
    </lineage>
</organism>
<dbReference type="InterPro" id="IPR001789">
    <property type="entry name" value="Sig_transdc_resp-reg_receiver"/>
</dbReference>
<dbReference type="AlphaFoldDB" id="A0A2A4Z1W5"/>
<keyword evidence="4" id="KW-0804">Transcription</keyword>
<dbReference type="InterPro" id="IPR016032">
    <property type="entry name" value="Sig_transdc_resp-reg_C-effctor"/>
</dbReference>
<dbReference type="PROSITE" id="PS50110">
    <property type="entry name" value="RESPONSE_REGULATORY"/>
    <property type="match status" value="1"/>
</dbReference>
<evidence type="ECO:0000256" key="4">
    <source>
        <dbReference type="ARBA" id="ARBA00023163"/>
    </source>
</evidence>
<proteinExistence type="predicted"/>
<reference evidence="8" key="2">
    <citation type="journal article" date="2018" name="ISME J.">
        <title>A dynamic microbial community with high functional redundancy inhabits the cold, oxic subseafloor aquifer.</title>
        <authorList>
            <person name="Tully B.J."/>
            <person name="Wheat C.G."/>
            <person name="Glazer B.T."/>
            <person name="Huber J.A."/>
        </authorList>
    </citation>
    <scope>NUCLEOTIDE SEQUENCE</scope>
    <source>
        <strain evidence="8">NORP83</strain>
    </source>
</reference>
<feature type="domain" description="Response regulatory" evidence="7">
    <location>
        <begin position="5"/>
        <end position="121"/>
    </location>
</feature>
<comment type="caution">
    <text evidence="8">The sequence shown here is derived from an EMBL/GenBank/DDBJ whole genome shotgun (WGS) entry which is preliminary data.</text>
</comment>
<dbReference type="PROSITE" id="PS50043">
    <property type="entry name" value="HTH_LUXR_2"/>
    <property type="match status" value="1"/>
</dbReference>
<dbReference type="InterPro" id="IPR011006">
    <property type="entry name" value="CheY-like_superfamily"/>
</dbReference>
<dbReference type="Gene3D" id="3.40.50.2300">
    <property type="match status" value="1"/>
</dbReference>
<gene>
    <name evidence="8" type="ORF">COB13_08725</name>
</gene>
<evidence type="ECO:0000256" key="5">
    <source>
        <dbReference type="PROSITE-ProRule" id="PRU00169"/>
    </source>
</evidence>
<dbReference type="GO" id="GO:0000160">
    <property type="term" value="P:phosphorelay signal transduction system"/>
    <property type="evidence" value="ECO:0007669"/>
    <property type="project" value="InterPro"/>
</dbReference>
<dbReference type="Pfam" id="PF00072">
    <property type="entry name" value="Response_reg"/>
    <property type="match status" value="1"/>
</dbReference>
<dbReference type="EMBL" id="NVUS01000009">
    <property type="protein sequence ID" value="PCJ01033.1"/>
    <property type="molecule type" value="Genomic_DNA"/>
</dbReference>
<evidence type="ECO:0000259" key="6">
    <source>
        <dbReference type="PROSITE" id="PS50043"/>
    </source>
</evidence>
<keyword evidence="3 8" id="KW-0238">DNA-binding</keyword>
<protein>
    <submittedName>
        <fullName evidence="8">DNA-binding response regulator</fullName>
    </submittedName>
</protein>
<dbReference type="InterPro" id="IPR058245">
    <property type="entry name" value="NreC/VraR/RcsB-like_REC"/>
</dbReference>
<dbReference type="SUPFAM" id="SSF52172">
    <property type="entry name" value="CheY-like"/>
    <property type="match status" value="1"/>
</dbReference>
<reference key="1">
    <citation type="submission" date="2017-08" db="EMBL/GenBank/DDBJ databases">
        <title>A dynamic microbial community with high functional redundancy inhabits the cold, oxic subseafloor aquifer.</title>
        <authorList>
            <person name="Tully B.J."/>
            <person name="Wheat C.G."/>
            <person name="Glazer B.T."/>
            <person name="Huber J.A."/>
        </authorList>
    </citation>
    <scope>NUCLEOTIDE SEQUENCE [LARGE SCALE GENOMIC DNA]</scope>
</reference>
<sequence>MKPIHLLIADDHHVVAEGLAKCLSLYPTFGQISYVPNGIKALEYIEQESPDVVLVDINMPEMGGLRLLKALKAQKTCIKPIILSMHSSSEYVHKCTALGAKGYITKDVSSEEIEMAIKIIHKGGVYFSSSVAETALDPKKQFNSDLTIQELIILKRITAGQTTKKIANDIKISPRTVETHRRNIRTKLDLSTTADMIKYAIENKIS</sequence>
<dbReference type="GO" id="GO:0003677">
    <property type="term" value="F:DNA binding"/>
    <property type="evidence" value="ECO:0007669"/>
    <property type="project" value="UniProtKB-KW"/>
</dbReference>
<accession>A0A2A4Z1W5</accession>
<dbReference type="CDD" id="cd06170">
    <property type="entry name" value="LuxR_C_like"/>
    <property type="match status" value="1"/>
</dbReference>
<evidence type="ECO:0000256" key="1">
    <source>
        <dbReference type="ARBA" id="ARBA00022553"/>
    </source>
</evidence>
<dbReference type="PROSITE" id="PS00622">
    <property type="entry name" value="HTH_LUXR_1"/>
    <property type="match status" value="1"/>
</dbReference>
<evidence type="ECO:0000313" key="8">
    <source>
        <dbReference type="EMBL" id="PCJ01033.1"/>
    </source>
</evidence>
<dbReference type="CDD" id="cd17535">
    <property type="entry name" value="REC_NarL-like"/>
    <property type="match status" value="1"/>
</dbReference>
<dbReference type="InterPro" id="IPR039420">
    <property type="entry name" value="WalR-like"/>
</dbReference>
<name>A0A2A4Z1W5_9PROT</name>
<feature type="modified residue" description="4-aspartylphosphate" evidence="5">
    <location>
        <position position="56"/>
    </location>
</feature>
<evidence type="ECO:0000259" key="7">
    <source>
        <dbReference type="PROSITE" id="PS50110"/>
    </source>
</evidence>
<dbReference type="InterPro" id="IPR000792">
    <property type="entry name" value="Tscrpt_reg_LuxR_C"/>
</dbReference>
<dbReference type="SMART" id="SM00421">
    <property type="entry name" value="HTH_LUXR"/>
    <property type="match status" value="1"/>
</dbReference>
<dbReference type="PRINTS" id="PR00038">
    <property type="entry name" value="HTHLUXR"/>
</dbReference>
<keyword evidence="2" id="KW-0805">Transcription regulation</keyword>
<dbReference type="Pfam" id="PF00196">
    <property type="entry name" value="GerE"/>
    <property type="match status" value="1"/>
</dbReference>
<dbReference type="SMART" id="SM00448">
    <property type="entry name" value="REC"/>
    <property type="match status" value="1"/>
</dbReference>
<feature type="domain" description="HTH luxR-type" evidence="6">
    <location>
        <begin position="139"/>
        <end position="204"/>
    </location>
</feature>